<gene>
    <name evidence="2" type="ORF">ENR64_16805</name>
</gene>
<sequence>MRSWRRFTTFWVGLLFSFSLTGLLVHPSLQLGGATPAIAQNRVQLDQAWRSVYQQLPDIPKENQYISAETNQVDENDTLVGRLIRYHLYEKQRPPFFRLDWKLTLADYLGVNELMEPTTYPSAKQLKINPMEGDIAAIKRLNRAQRNALVQALTDAFSSVRPAQFQDNSPTAKPTATPKAPSVKGPGGADLLRP</sequence>
<dbReference type="AlphaFoldDB" id="A0A7C3KF26"/>
<reference evidence="2" key="1">
    <citation type="journal article" date="2020" name="mSystems">
        <title>Genome- and Community-Level Interaction Insights into Carbon Utilization and Element Cycling Functions of Hydrothermarchaeota in Hydrothermal Sediment.</title>
        <authorList>
            <person name="Zhou Z."/>
            <person name="Liu Y."/>
            <person name="Xu W."/>
            <person name="Pan J."/>
            <person name="Luo Z.H."/>
            <person name="Li M."/>
        </authorList>
    </citation>
    <scope>NUCLEOTIDE SEQUENCE [LARGE SCALE GENOMIC DNA]</scope>
    <source>
        <strain evidence="2">SpSt-418</strain>
    </source>
</reference>
<dbReference type="EMBL" id="DSRU01000241">
    <property type="protein sequence ID" value="HFM99384.1"/>
    <property type="molecule type" value="Genomic_DNA"/>
</dbReference>
<evidence type="ECO:0000256" key="1">
    <source>
        <dbReference type="SAM" id="MobiDB-lite"/>
    </source>
</evidence>
<feature type="region of interest" description="Disordered" evidence="1">
    <location>
        <begin position="161"/>
        <end position="194"/>
    </location>
</feature>
<protein>
    <submittedName>
        <fullName evidence="2">Uncharacterized protein</fullName>
    </submittedName>
</protein>
<comment type="caution">
    <text evidence="2">The sequence shown here is derived from an EMBL/GenBank/DDBJ whole genome shotgun (WGS) entry which is preliminary data.</text>
</comment>
<evidence type="ECO:0000313" key="2">
    <source>
        <dbReference type="EMBL" id="HFM99384.1"/>
    </source>
</evidence>
<feature type="compositionally biased region" description="Low complexity" evidence="1">
    <location>
        <begin position="170"/>
        <end position="181"/>
    </location>
</feature>
<proteinExistence type="predicted"/>
<organism evidence="2">
    <name type="scientific">Oscillatoriales cyanobacterium SpSt-418</name>
    <dbReference type="NCBI Taxonomy" id="2282169"/>
    <lineage>
        <taxon>Bacteria</taxon>
        <taxon>Bacillati</taxon>
        <taxon>Cyanobacteriota</taxon>
        <taxon>Cyanophyceae</taxon>
        <taxon>Oscillatoriophycideae</taxon>
        <taxon>Oscillatoriales</taxon>
    </lineage>
</organism>
<accession>A0A7C3KF26</accession>
<name>A0A7C3KF26_9CYAN</name>